<dbReference type="PANTHER" id="PTHR24148:SF73">
    <property type="entry name" value="HET DOMAIN PROTEIN (AFU_ORTHOLOGUE AFUA_8G01020)"/>
    <property type="match status" value="1"/>
</dbReference>
<protein>
    <recommendedName>
        <fullName evidence="3">Heterokaryon incompatibility domain-containing protein</fullName>
    </recommendedName>
</protein>
<name>A0A8H4RSM1_9HELO</name>
<dbReference type="AlphaFoldDB" id="A0A8H4RSM1"/>
<evidence type="ECO:0000313" key="1">
    <source>
        <dbReference type="EMBL" id="KAF4635284.1"/>
    </source>
</evidence>
<keyword evidence="2" id="KW-1185">Reference proteome</keyword>
<sequence length="591" mass="67116">MSLSESYIYTALEGHDAIRLIILHPSPDIQAPLNIDLVPITLSEYDNEIIDSYTALSYGKSLGRVEAGFLSNVSQLITQNATSSSPMPTSLSFSRLYTQGMSHEIRHLIDKHVLMRPWFYQIWVLQELVLSVDPWLQAGRRRVRWRTFCDYIFNNFHPINLIDKRIHVASAMDLARTQFRPSWLPNLDVHADIEASESTLTDPDLPGQAAAKKLLPIVYSRRSLGVFDPRDMIYGHLGMVQDDKNAFALPQADYQISASQLYTKFAISCLQWTGSLDFLSQVEYRHPDSPMVDLPSWVPNWTSPGPPSDISIPGSVTWTTAAIESLYMFYEPFNSLCCVGSVIDSVKTIEKRPPPYINLDEFYEQGQQDCLDKDHGRDRYFQLLDQIYTRLLSSFYTWLAESSSLDSVEDHHETFSFGNRKPSGDDIVELEKRLLARIVTSSKSQPVPQWMQERIDAIDRPNFKKQRFASEMWSLGPLGNVEDHPLFSTKSVDPLPHILAGMEKKSGNGNQEQDKCFQDWNIALTQGGKAALVPPATVQGDLICELLGNPKAPYILRPIPRTDAVSEMETHVKEAFTERQQRLQEGENKKN</sequence>
<evidence type="ECO:0008006" key="3">
    <source>
        <dbReference type="Google" id="ProtNLM"/>
    </source>
</evidence>
<dbReference type="OrthoDB" id="2157530at2759"/>
<organism evidence="1 2">
    <name type="scientific">Cudoniella acicularis</name>
    <dbReference type="NCBI Taxonomy" id="354080"/>
    <lineage>
        <taxon>Eukaryota</taxon>
        <taxon>Fungi</taxon>
        <taxon>Dikarya</taxon>
        <taxon>Ascomycota</taxon>
        <taxon>Pezizomycotina</taxon>
        <taxon>Leotiomycetes</taxon>
        <taxon>Helotiales</taxon>
        <taxon>Tricladiaceae</taxon>
        <taxon>Cudoniella</taxon>
    </lineage>
</organism>
<reference evidence="1 2" key="1">
    <citation type="submission" date="2020-03" db="EMBL/GenBank/DDBJ databases">
        <title>Draft Genome Sequence of Cudoniella acicularis.</title>
        <authorList>
            <person name="Buettner E."/>
            <person name="Kellner H."/>
        </authorList>
    </citation>
    <scope>NUCLEOTIDE SEQUENCE [LARGE SCALE GENOMIC DNA]</scope>
    <source>
        <strain evidence="1 2">DSM 108380</strain>
    </source>
</reference>
<dbReference type="Proteomes" id="UP000566819">
    <property type="component" value="Unassembled WGS sequence"/>
</dbReference>
<accession>A0A8H4RSM1</accession>
<dbReference type="EMBL" id="JAAMPI010000128">
    <property type="protein sequence ID" value="KAF4635284.1"/>
    <property type="molecule type" value="Genomic_DNA"/>
</dbReference>
<comment type="caution">
    <text evidence="1">The sequence shown here is derived from an EMBL/GenBank/DDBJ whole genome shotgun (WGS) entry which is preliminary data.</text>
</comment>
<proteinExistence type="predicted"/>
<dbReference type="PANTHER" id="PTHR24148">
    <property type="entry name" value="ANKYRIN REPEAT DOMAIN-CONTAINING PROTEIN 39 HOMOLOG-RELATED"/>
    <property type="match status" value="1"/>
</dbReference>
<evidence type="ECO:0000313" key="2">
    <source>
        <dbReference type="Proteomes" id="UP000566819"/>
    </source>
</evidence>
<gene>
    <name evidence="1" type="ORF">G7Y89_g2800</name>
</gene>
<dbReference type="InterPro" id="IPR052895">
    <property type="entry name" value="HetReg/Transcr_Mod"/>
</dbReference>